<name>A0A9Q0S0D9_9DIPT</name>
<keyword evidence="2" id="KW-1185">Reference proteome</keyword>
<gene>
    <name evidence="1" type="ORF">Bhyg_11516</name>
</gene>
<evidence type="ECO:0000313" key="1">
    <source>
        <dbReference type="EMBL" id="KAJ6638778.1"/>
    </source>
</evidence>
<dbReference type="EMBL" id="WJQU01000003">
    <property type="protein sequence ID" value="KAJ6638778.1"/>
    <property type="molecule type" value="Genomic_DNA"/>
</dbReference>
<dbReference type="Proteomes" id="UP001151699">
    <property type="component" value="Chromosome X"/>
</dbReference>
<evidence type="ECO:0000313" key="2">
    <source>
        <dbReference type="Proteomes" id="UP001151699"/>
    </source>
</evidence>
<dbReference type="AlphaFoldDB" id="A0A9Q0S0D9"/>
<sequence length="62" mass="7086">MQATRVIYRLVSQTTALRHTSNCGYNNAYCALTSSVARPRFLQQLDKPAVYYSQSTEQQKKV</sequence>
<accession>A0A9Q0S0D9</accession>
<organism evidence="1 2">
    <name type="scientific">Pseudolycoriella hygida</name>
    <dbReference type="NCBI Taxonomy" id="35572"/>
    <lineage>
        <taxon>Eukaryota</taxon>
        <taxon>Metazoa</taxon>
        <taxon>Ecdysozoa</taxon>
        <taxon>Arthropoda</taxon>
        <taxon>Hexapoda</taxon>
        <taxon>Insecta</taxon>
        <taxon>Pterygota</taxon>
        <taxon>Neoptera</taxon>
        <taxon>Endopterygota</taxon>
        <taxon>Diptera</taxon>
        <taxon>Nematocera</taxon>
        <taxon>Sciaroidea</taxon>
        <taxon>Sciaridae</taxon>
        <taxon>Pseudolycoriella</taxon>
    </lineage>
</organism>
<comment type="caution">
    <text evidence="1">The sequence shown here is derived from an EMBL/GenBank/DDBJ whole genome shotgun (WGS) entry which is preliminary data.</text>
</comment>
<protein>
    <submittedName>
        <fullName evidence="1">Uncharacterized protein</fullName>
    </submittedName>
</protein>
<proteinExistence type="predicted"/>
<reference evidence="1" key="1">
    <citation type="submission" date="2022-07" db="EMBL/GenBank/DDBJ databases">
        <authorList>
            <person name="Trinca V."/>
            <person name="Uliana J.V.C."/>
            <person name="Torres T.T."/>
            <person name="Ward R.J."/>
            <person name="Monesi N."/>
        </authorList>
    </citation>
    <scope>NUCLEOTIDE SEQUENCE</scope>
    <source>
        <strain evidence="1">HSMRA1968</strain>
        <tissue evidence="1">Whole embryos</tissue>
    </source>
</reference>